<comment type="caution">
    <text evidence="1">The sequence shown here is derived from an EMBL/GenBank/DDBJ whole genome shotgun (WGS) entry which is preliminary data.</text>
</comment>
<evidence type="ECO:0000313" key="1">
    <source>
        <dbReference type="EMBL" id="ETO04384.1"/>
    </source>
</evidence>
<sequence length="162" mass="19350">MFSHGKQISKTIKWKTFNFWLVLRQEKYKQVTFKQKENLRKRRRKYGRRESCGKERNCIDFKRIFHHRGIFEGVTSFHKARGIKIELDLNDKKWEDLGCETGDEMECLYIRDQNNAITVKEMKLPKLYSGRVSVSSRESTVEVVPLSAYPNEKHEKVYTNVK</sequence>
<reference evidence="1 2" key="1">
    <citation type="journal article" date="2013" name="Curr. Biol.">
        <title>The Genome of the Foraminiferan Reticulomyxa filosa.</title>
        <authorList>
            <person name="Glockner G."/>
            <person name="Hulsmann N."/>
            <person name="Schleicher M."/>
            <person name="Noegel A.A."/>
            <person name="Eichinger L."/>
            <person name="Gallinger C."/>
            <person name="Pawlowski J."/>
            <person name="Sierra R."/>
            <person name="Euteneuer U."/>
            <person name="Pillet L."/>
            <person name="Moustafa A."/>
            <person name="Platzer M."/>
            <person name="Groth M."/>
            <person name="Szafranski K."/>
            <person name="Schliwa M."/>
        </authorList>
    </citation>
    <scope>NUCLEOTIDE SEQUENCE [LARGE SCALE GENOMIC DNA]</scope>
</reference>
<dbReference type="Proteomes" id="UP000023152">
    <property type="component" value="Unassembled WGS sequence"/>
</dbReference>
<organism evidence="1 2">
    <name type="scientific">Reticulomyxa filosa</name>
    <dbReference type="NCBI Taxonomy" id="46433"/>
    <lineage>
        <taxon>Eukaryota</taxon>
        <taxon>Sar</taxon>
        <taxon>Rhizaria</taxon>
        <taxon>Retaria</taxon>
        <taxon>Foraminifera</taxon>
        <taxon>Monothalamids</taxon>
        <taxon>Reticulomyxidae</taxon>
        <taxon>Reticulomyxa</taxon>
    </lineage>
</organism>
<evidence type="ECO:0000313" key="2">
    <source>
        <dbReference type="Proteomes" id="UP000023152"/>
    </source>
</evidence>
<dbReference type="EMBL" id="ASPP01029429">
    <property type="protein sequence ID" value="ETO04384.1"/>
    <property type="molecule type" value="Genomic_DNA"/>
</dbReference>
<gene>
    <name evidence="1" type="ORF">RFI_33017</name>
</gene>
<protein>
    <submittedName>
        <fullName evidence="1">Uncharacterized protein</fullName>
    </submittedName>
</protein>
<proteinExistence type="predicted"/>
<dbReference type="AlphaFoldDB" id="X6LRZ6"/>
<keyword evidence="2" id="KW-1185">Reference proteome</keyword>
<accession>X6LRZ6</accession>
<name>X6LRZ6_RETFI</name>